<dbReference type="OrthoDB" id="582619at2"/>
<gene>
    <name evidence="1" type="ORF">SAMN04488011_1065</name>
</gene>
<dbReference type="RefSeq" id="WP_091845894.1">
    <property type="nucleotide sequence ID" value="NZ_FOCM01000006.1"/>
</dbReference>
<proteinExistence type="predicted"/>
<evidence type="ECO:0000313" key="1">
    <source>
        <dbReference type="EMBL" id="SEN73970.1"/>
    </source>
</evidence>
<dbReference type="AlphaFoldDB" id="A0A1H8IZ06"/>
<sequence length="60" mass="6482">MPANLDLEIDVTAEILELIEAWTGSHAKAVAKYDTEPLPSFDNVTAATLVRQGRADAVRS</sequence>
<organism evidence="1 2">
    <name type="scientific">Palleronia pelagia</name>
    <dbReference type="NCBI Taxonomy" id="387096"/>
    <lineage>
        <taxon>Bacteria</taxon>
        <taxon>Pseudomonadati</taxon>
        <taxon>Pseudomonadota</taxon>
        <taxon>Alphaproteobacteria</taxon>
        <taxon>Rhodobacterales</taxon>
        <taxon>Roseobacteraceae</taxon>
        <taxon>Palleronia</taxon>
    </lineage>
</organism>
<keyword evidence="2" id="KW-1185">Reference proteome</keyword>
<name>A0A1H8IZ06_9RHOB</name>
<dbReference type="EMBL" id="FOCM01000006">
    <property type="protein sequence ID" value="SEN73970.1"/>
    <property type="molecule type" value="Genomic_DNA"/>
</dbReference>
<accession>A0A1H8IZ06</accession>
<protein>
    <submittedName>
        <fullName evidence="1">Uncharacterized protein</fullName>
    </submittedName>
</protein>
<reference evidence="2" key="1">
    <citation type="submission" date="2016-10" db="EMBL/GenBank/DDBJ databases">
        <authorList>
            <person name="Varghese N."/>
            <person name="Submissions S."/>
        </authorList>
    </citation>
    <scope>NUCLEOTIDE SEQUENCE [LARGE SCALE GENOMIC DNA]</scope>
    <source>
        <strain evidence="2">DSM 26893</strain>
    </source>
</reference>
<evidence type="ECO:0000313" key="2">
    <source>
        <dbReference type="Proteomes" id="UP000199372"/>
    </source>
</evidence>
<dbReference type="Proteomes" id="UP000199372">
    <property type="component" value="Unassembled WGS sequence"/>
</dbReference>